<geneLocation type="plasmid" evidence="1 2">
    <name>III</name>
</geneLocation>
<organism evidence="1 2">
    <name type="scientific">Candidatus Promineifilum breve</name>
    <dbReference type="NCBI Taxonomy" id="1806508"/>
    <lineage>
        <taxon>Bacteria</taxon>
        <taxon>Bacillati</taxon>
        <taxon>Chloroflexota</taxon>
        <taxon>Ardenticatenia</taxon>
        <taxon>Candidatus Promineifilales</taxon>
        <taxon>Candidatus Promineifilaceae</taxon>
        <taxon>Candidatus Promineifilum</taxon>
    </lineage>
</organism>
<dbReference type="RefSeq" id="WP_095045723.1">
    <property type="nucleotide sequence ID" value="NZ_LN890657.1"/>
</dbReference>
<proteinExistence type="predicted"/>
<sequence>MSDRPMMLTQFIGVTLHNGTTIRQIAPYELSGKLAVTRIFRLVNGVKYDADGTEDGDITQGNLRATFRVTGATHNAANTLLLALEALLNRRGTLGGVEYLASTTLFRTCNARCVTARPILRADLPMAVGRVYQVEIEIVWEQFTNWG</sequence>
<keyword evidence="1" id="KW-0614">Plasmid</keyword>
<gene>
    <name evidence="1" type="ORF">CFX0092_P0026</name>
</gene>
<keyword evidence="2" id="KW-1185">Reference proteome</keyword>
<dbReference type="EMBL" id="LN890657">
    <property type="protein sequence ID" value="CUS06426.1"/>
    <property type="molecule type" value="Genomic_DNA"/>
</dbReference>
<protein>
    <submittedName>
        <fullName evidence="1">Uncharacterized protein</fullName>
    </submittedName>
</protein>
<evidence type="ECO:0000313" key="1">
    <source>
        <dbReference type="EMBL" id="CUS06426.1"/>
    </source>
</evidence>
<dbReference type="KEGG" id="pbf:CFX0092_P0026"/>
<name>A0A160T7I3_9CHLR</name>
<dbReference type="AlphaFoldDB" id="A0A160T7I3"/>
<dbReference type="Proteomes" id="UP000215027">
    <property type="component" value="Plasmid III"/>
</dbReference>
<evidence type="ECO:0000313" key="2">
    <source>
        <dbReference type="Proteomes" id="UP000215027"/>
    </source>
</evidence>
<accession>A0A160T7I3</accession>
<reference evidence="1" key="1">
    <citation type="submission" date="2016-01" db="EMBL/GenBank/DDBJ databases">
        <authorList>
            <person name="Mcilroy J.S."/>
            <person name="Karst M S."/>
            <person name="Albertsen M."/>
        </authorList>
    </citation>
    <scope>NUCLEOTIDE SEQUENCE</scope>
    <source>
        <strain evidence="1">Cfx-K</strain>
        <plasmid evidence="1">III</plasmid>
    </source>
</reference>